<keyword evidence="5 9" id="KW-0479">Metal-binding</keyword>
<keyword evidence="11" id="KW-0812">Transmembrane</keyword>
<dbReference type="PANTHER" id="PTHR24305">
    <property type="entry name" value="CYTOCHROME P450"/>
    <property type="match status" value="1"/>
</dbReference>
<evidence type="ECO:0000313" key="12">
    <source>
        <dbReference type="EMBL" id="KAG7527828.1"/>
    </source>
</evidence>
<keyword evidence="11" id="KW-0472">Membrane</keyword>
<keyword evidence="11" id="KW-1133">Transmembrane helix</keyword>
<keyword evidence="6 10" id="KW-0560">Oxidoreductase</keyword>
<evidence type="ECO:0000256" key="7">
    <source>
        <dbReference type="ARBA" id="ARBA00023004"/>
    </source>
</evidence>
<evidence type="ECO:0000313" key="13">
    <source>
        <dbReference type="Proteomes" id="UP000812966"/>
    </source>
</evidence>
<proteinExistence type="inferred from homology"/>
<evidence type="ECO:0008006" key="14">
    <source>
        <dbReference type="Google" id="ProtNLM"/>
    </source>
</evidence>
<sequence length="524" mass="57941">MIESLKLSFPLVFGSAAMILLLTFSLSPERKLDKYPGPLLAKFSRLWLARQAGRGNRFQVVHELHKKYGSFVRLAPDHISISSPLAIPIVYGHGTGFTKADFYDAFVSIRRGLFNTRDRKEHTRKRKIVSHVFSQKNVLEFEEHIQDVIDNLFGKWDAMSRDKKLQTQGFDILDWLNFFAFDVIGSLAFGRPFGMVSAGRDVAPVSTPASTSGTASTGKVEHLPAIEILNRRGEYSATMGCIPPLLRPLAKKLPWFSRGLESVRKLAGIAIAAVGTRMELEESGGGADSRDLLSKLMKGKDENGNPMGREELTAEALTQLIAGSDTTSNSSCAILYYLSNNPRVVTKLLSELAPVAETKEPGFVSFSCEDVKDLPYLQACIDEALRLHSTSAIGLPRIVPEGGAVVCDEFFPEGMTLSVPAYTVHRDPVVWGEDADAYRPERWFEQDKAAMNASFIPFSFGPRSCVGRNLASMELLLIISSTVQRYSLTPVHPGQALDTAEGFLRKPTGYLVKMKRRESSIEDQ</sequence>
<dbReference type="GO" id="GO:0020037">
    <property type="term" value="F:heme binding"/>
    <property type="evidence" value="ECO:0007669"/>
    <property type="project" value="InterPro"/>
</dbReference>
<evidence type="ECO:0000256" key="9">
    <source>
        <dbReference type="PIRSR" id="PIRSR602401-1"/>
    </source>
</evidence>
<dbReference type="Proteomes" id="UP000812966">
    <property type="component" value="Unassembled WGS sequence"/>
</dbReference>
<keyword evidence="8 10" id="KW-0503">Monooxygenase</keyword>
<evidence type="ECO:0000256" key="10">
    <source>
        <dbReference type="RuleBase" id="RU000461"/>
    </source>
</evidence>
<comment type="pathway">
    <text evidence="2">Secondary metabolite biosynthesis.</text>
</comment>
<feature type="transmembrane region" description="Helical" evidence="11">
    <location>
        <begin position="7"/>
        <end position="26"/>
    </location>
</feature>
<evidence type="ECO:0000256" key="4">
    <source>
        <dbReference type="ARBA" id="ARBA00022617"/>
    </source>
</evidence>
<dbReference type="PANTHER" id="PTHR24305:SF29">
    <property type="entry name" value="BENZOATE-PARA-HYDROXYLASE"/>
    <property type="match status" value="1"/>
</dbReference>
<dbReference type="AlphaFoldDB" id="A0A8K0JF44"/>
<accession>A0A8K0JF44</accession>
<keyword evidence="7 9" id="KW-0408">Iron</keyword>
<evidence type="ECO:0000256" key="3">
    <source>
        <dbReference type="ARBA" id="ARBA00010617"/>
    </source>
</evidence>
<dbReference type="EMBL" id="JABELV010000226">
    <property type="protein sequence ID" value="KAG7527828.1"/>
    <property type="molecule type" value="Genomic_DNA"/>
</dbReference>
<reference evidence="12" key="1">
    <citation type="submission" date="2020-04" db="EMBL/GenBank/DDBJ databases">
        <title>Analysis of mating type loci in Filobasidium floriforme.</title>
        <authorList>
            <person name="Nowrousian M."/>
        </authorList>
    </citation>
    <scope>NUCLEOTIDE SEQUENCE</scope>
    <source>
        <strain evidence="12">CBS 6242</strain>
    </source>
</reference>
<evidence type="ECO:0000256" key="6">
    <source>
        <dbReference type="ARBA" id="ARBA00023002"/>
    </source>
</evidence>
<dbReference type="CDD" id="cd11061">
    <property type="entry name" value="CYP67-like"/>
    <property type="match status" value="1"/>
</dbReference>
<protein>
    <recommendedName>
        <fullName evidence="14">Benzoate 4-monooxygenase</fullName>
    </recommendedName>
</protein>
<evidence type="ECO:0000256" key="11">
    <source>
        <dbReference type="SAM" id="Phobius"/>
    </source>
</evidence>
<organism evidence="12 13">
    <name type="scientific">Filobasidium floriforme</name>
    <dbReference type="NCBI Taxonomy" id="5210"/>
    <lineage>
        <taxon>Eukaryota</taxon>
        <taxon>Fungi</taxon>
        <taxon>Dikarya</taxon>
        <taxon>Basidiomycota</taxon>
        <taxon>Agaricomycotina</taxon>
        <taxon>Tremellomycetes</taxon>
        <taxon>Filobasidiales</taxon>
        <taxon>Filobasidiaceae</taxon>
        <taxon>Filobasidium</taxon>
    </lineage>
</organism>
<dbReference type="GO" id="GO:0005506">
    <property type="term" value="F:iron ion binding"/>
    <property type="evidence" value="ECO:0007669"/>
    <property type="project" value="InterPro"/>
</dbReference>
<feature type="binding site" description="axial binding residue" evidence="9">
    <location>
        <position position="465"/>
    </location>
    <ligand>
        <name>heme</name>
        <dbReference type="ChEBI" id="CHEBI:30413"/>
    </ligand>
    <ligandPart>
        <name>Fe</name>
        <dbReference type="ChEBI" id="CHEBI:18248"/>
    </ligandPart>
</feature>
<dbReference type="InterPro" id="IPR001128">
    <property type="entry name" value="Cyt_P450"/>
</dbReference>
<evidence type="ECO:0000256" key="1">
    <source>
        <dbReference type="ARBA" id="ARBA00001971"/>
    </source>
</evidence>
<dbReference type="InterPro" id="IPR017972">
    <property type="entry name" value="Cyt_P450_CS"/>
</dbReference>
<dbReference type="InterPro" id="IPR002401">
    <property type="entry name" value="Cyt_P450_E_grp-I"/>
</dbReference>
<evidence type="ECO:0000256" key="5">
    <source>
        <dbReference type="ARBA" id="ARBA00022723"/>
    </source>
</evidence>
<dbReference type="GO" id="GO:0004497">
    <property type="term" value="F:monooxygenase activity"/>
    <property type="evidence" value="ECO:0007669"/>
    <property type="project" value="UniProtKB-KW"/>
</dbReference>
<keyword evidence="4 9" id="KW-0349">Heme</keyword>
<dbReference type="InterPro" id="IPR036396">
    <property type="entry name" value="Cyt_P450_sf"/>
</dbReference>
<dbReference type="PROSITE" id="PS00086">
    <property type="entry name" value="CYTOCHROME_P450"/>
    <property type="match status" value="1"/>
</dbReference>
<gene>
    <name evidence="12" type="ORF">FFLO_06571</name>
</gene>
<evidence type="ECO:0000256" key="2">
    <source>
        <dbReference type="ARBA" id="ARBA00005179"/>
    </source>
</evidence>
<dbReference type="PRINTS" id="PR00463">
    <property type="entry name" value="EP450I"/>
</dbReference>
<comment type="caution">
    <text evidence="12">The sequence shown here is derived from an EMBL/GenBank/DDBJ whole genome shotgun (WGS) entry which is preliminary data.</text>
</comment>
<name>A0A8K0JF44_9TREE</name>
<dbReference type="GO" id="GO:0016705">
    <property type="term" value="F:oxidoreductase activity, acting on paired donors, with incorporation or reduction of molecular oxygen"/>
    <property type="evidence" value="ECO:0007669"/>
    <property type="project" value="InterPro"/>
</dbReference>
<dbReference type="Pfam" id="PF00067">
    <property type="entry name" value="p450"/>
    <property type="match status" value="1"/>
</dbReference>
<comment type="similarity">
    <text evidence="3 10">Belongs to the cytochrome P450 family.</text>
</comment>
<dbReference type="Gene3D" id="1.10.630.10">
    <property type="entry name" value="Cytochrome P450"/>
    <property type="match status" value="1"/>
</dbReference>
<dbReference type="OrthoDB" id="1470350at2759"/>
<dbReference type="PRINTS" id="PR00385">
    <property type="entry name" value="P450"/>
</dbReference>
<keyword evidence="13" id="KW-1185">Reference proteome</keyword>
<comment type="cofactor">
    <cofactor evidence="1 9">
        <name>heme</name>
        <dbReference type="ChEBI" id="CHEBI:30413"/>
    </cofactor>
</comment>
<evidence type="ECO:0000256" key="8">
    <source>
        <dbReference type="ARBA" id="ARBA00023033"/>
    </source>
</evidence>
<dbReference type="InterPro" id="IPR050121">
    <property type="entry name" value="Cytochrome_P450_monoxygenase"/>
</dbReference>
<dbReference type="SUPFAM" id="SSF48264">
    <property type="entry name" value="Cytochrome P450"/>
    <property type="match status" value="1"/>
</dbReference>